<dbReference type="SUPFAM" id="SSF52788">
    <property type="entry name" value="Phosphotyrosine protein phosphatases I"/>
    <property type="match status" value="1"/>
</dbReference>
<dbReference type="GeneID" id="32309791"/>
<sequence>MLYPEVENTVKSFDFKQISEERKAILQPLIDFIQTKADSNLGIRLNLICTHNSRRSHLSQVWAQTAAAYYDIKNVSCYSGGTEATALFPMVAQTLGDLGFKIKTLSEDTNPIYSIKYSANELPVIGFSKTYDDDFNPESGFVAIMTCSQADGGCPFIAGAEKRIPITFEDPKISDGTHQQKETYLKRSLQIGTEMFYVFSQIKK</sequence>
<proteinExistence type="predicted"/>
<dbReference type="GO" id="GO:0004725">
    <property type="term" value="F:protein tyrosine phosphatase activity"/>
    <property type="evidence" value="ECO:0007669"/>
    <property type="project" value="UniProtKB-EC"/>
</dbReference>
<dbReference type="PANTHER" id="PTHR43428">
    <property type="entry name" value="ARSENATE REDUCTASE"/>
    <property type="match status" value="1"/>
</dbReference>
<dbReference type="KEGG" id="fjg:BB050_03909"/>
<name>A0AAC9D5M4_9FLAO</name>
<dbReference type="RefSeq" id="WP_066034747.1">
    <property type="nucleotide sequence ID" value="NZ_CP016907.1"/>
</dbReference>
<dbReference type="Gene3D" id="3.40.50.2300">
    <property type="match status" value="1"/>
</dbReference>
<protein>
    <submittedName>
        <fullName evidence="1">Protein ArsC</fullName>
        <ecNumber evidence="1">3.1.3.48</ecNumber>
    </submittedName>
</protein>
<dbReference type="PANTHER" id="PTHR43428:SF1">
    <property type="entry name" value="ARSENATE REDUCTASE"/>
    <property type="match status" value="1"/>
</dbReference>
<keyword evidence="1" id="KW-0378">Hydrolase</keyword>
<gene>
    <name evidence="1" type="primary">arsC_2</name>
    <name evidence="1" type="ORF">BB050_03909</name>
</gene>
<reference evidence="1 2" key="1">
    <citation type="submission" date="2016-08" db="EMBL/GenBank/DDBJ databases">
        <title>Complete genome sequence of Flavobacterium johnsoniae strain GSE09, a volatile-producing biocontrol agent isolated from cucumber (Cucumis sativus).</title>
        <authorList>
            <person name="Jeong J.-J."/>
            <person name="Oh J.Y."/>
            <person name="Jim Y.J."/>
            <person name="Sang M.K."/>
            <person name="Kim K.D."/>
        </authorList>
    </citation>
    <scope>NUCLEOTIDE SEQUENCE [LARGE SCALE GENOMIC DNA]</scope>
    <source>
        <strain evidence="1 2">GSE09</strain>
    </source>
</reference>
<organism evidence="1 2">
    <name type="scientific">Flavobacterium anhuiense</name>
    <dbReference type="NCBI Taxonomy" id="459526"/>
    <lineage>
        <taxon>Bacteria</taxon>
        <taxon>Pseudomonadati</taxon>
        <taxon>Bacteroidota</taxon>
        <taxon>Flavobacteriia</taxon>
        <taxon>Flavobacteriales</taxon>
        <taxon>Flavobacteriaceae</taxon>
        <taxon>Flavobacterium</taxon>
    </lineage>
</organism>
<dbReference type="AlphaFoldDB" id="A0AAC9D5M4"/>
<evidence type="ECO:0000313" key="2">
    <source>
        <dbReference type="Proteomes" id="UP000093276"/>
    </source>
</evidence>
<dbReference type="Proteomes" id="UP000093276">
    <property type="component" value="Chromosome"/>
</dbReference>
<evidence type="ECO:0000313" key="1">
    <source>
        <dbReference type="EMBL" id="AOC96987.1"/>
    </source>
</evidence>
<dbReference type="InterPro" id="IPR036196">
    <property type="entry name" value="Ptyr_pPase_sf"/>
</dbReference>
<dbReference type="EMBL" id="CP016907">
    <property type="protein sequence ID" value="AOC96987.1"/>
    <property type="molecule type" value="Genomic_DNA"/>
</dbReference>
<accession>A0AAC9D5M4</accession>
<dbReference type="EC" id="3.1.3.48" evidence="1"/>